<dbReference type="InterPro" id="IPR007348">
    <property type="entry name" value="CopC_dom"/>
</dbReference>
<keyword evidence="4" id="KW-0186">Copper</keyword>
<dbReference type="Gene3D" id="2.60.40.1220">
    <property type="match status" value="1"/>
</dbReference>
<evidence type="ECO:0000259" key="6">
    <source>
        <dbReference type="Pfam" id="PF04234"/>
    </source>
</evidence>
<comment type="subcellular location">
    <subcellularLocation>
        <location evidence="1">Cell envelope</location>
    </subcellularLocation>
</comment>
<dbReference type="InterPro" id="IPR014756">
    <property type="entry name" value="Ig_E-set"/>
</dbReference>
<dbReference type="InterPro" id="IPR032694">
    <property type="entry name" value="CopC/D"/>
</dbReference>
<feature type="transmembrane region" description="Helical" evidence="5">
    <location>
        <begin position="140"/>
        <end position="161"/>
    </location>
</feature>
<dbReference type="GO" id="GO:0042597">
    <property type="term" value="C:periplasmic space"/>
    <property type="evidence" value="ECO:0007669"/>
    <property type="project" value="InterPro"/>
</dbReference>
<name>A0A094Q8R9_9ZZZZ</name>
<dbReference type="EMBL" id="JNSK01000002">
    <property type="protein sequence ID" value="KGA20625.1"/>
    <property type="molecule type" value="Genomic_DNA"/>
</dbReference>
<dbReference type="Pfam" id="PF04234">
    <property type="entry name" value="CopC"/>
    <property type="match status" value="1"/>
</dbReference>
<evidence type="ECO:0000256" key="1">
    <source>
        <dbReference type="ARBA" id="ARBA00004196"/>
    </source>
</evidence>
<dbReference type="SUPFAM" id="SSF81296">
    <property type="entry name" value="E set domains"/>
    <property type="match status" value="1"/>
</dbReference>
<sequence>MKKSLVLFVVAALSCVLPSAYAHSELVSSNPGASTYIKELPEQIELVFNEELLNLGSGNSVSIVGPSGEDLGMGETSTEGTRVTRLLNTTSELGAFEVKYRVASADGHILNGSFTFNLTETAVVTSENEKATDSESGSNLPVTLVTIILGGAAVLLVGFGIRSRKRRITSTD</sequence>
<comment type="caution">
    <text evidence="7">The sequence shown here is derived from an EMBL/GenBank/DDBJ whole genome shotgun (WGS) entry which is preliminary data.</text>
</comment>
<keyword evidence="3" id="KW-0732">Signal</keyword>
<evidence type="ECO:0000256" key="2">
    <source>
        <dbReference type="ARBA" id="ARBA00022723"/>
    </source>
</evidence>
<evidence type="ECO:0000256" key="4">
    <source>
        <dbReference type="ARBA" id="ARBA00023008"/>
    </source>
</evidence>
<dbReference type="PROSITE" id="PS51257">
    <property type="entry name" value="PROKAR_LIPOPROTEIN"/>
    <property type="match status" value="1"/>
</dbReference>
<dbReference type="GO" id="GO:0005507">
    <property type="term" value="F:copper ion binding"/>
    <property type="evidence" value="ECO:0007669"/>
    <property type="project" value="InterPro"/>
</dbReference>
<dbReference type="GO" id="GO:0030313">
    <property type="term" value="C:cell envelope"/>
    <property type="evidence" value="ECO:0007669"/>
    <property type="project" value="UniProtKB-SubCell"/>
</dbReference>
<dbReference type="PANTHER" id="PTHR34820:SF4">
    <property type="entry name" value="INNER MEMBRANE PROTEIN YEBZ"/>
    <property type="match status" value="1"/>
</dbReference>
<evidence type="ECO:0000256" key="3">
    <source>
        <dbReference type="ARBA" id="ARBA00022729"/>
    </source>
</evidence>
<protein>
    <recommendedName>
        <fullName evidence="6">CopC domain-containing protein</fullName>
    </recommendedName>
</protein>
<dbReference type="AlphaFoldDB" id="A0A094Q8R9"/>
<accession>A0A094Q8R9</accession>
<dbReference type="GO" id="GO:0005886">
    <property type="term" value="C:plasma membrane"/>
    <property type="evidence" value="ECO:0007669"/>
    <property type="project" value="TreeGrafter"/>
</dbReference>
<keyword evidence="5" id="KW-1133">Transmembrane helix</keyword>
<dbReference type="GO" id="GO:0006825">
    <property type="term" value="P:copper ion transport"/>
    <property type="evidence" value="ECO:0007669"/>
    <property type="project" value="InterPro"/>
</dbReference>
<keyword evidence="5" id="KW-0812">Transmembrane</keyword>
<dbReference type="GO" id="GO:0046688">
    <property type="term" value="P:response to copper ion"/>
    <property type="evidence" value="ECO:0007669"/>
    <property type="project" value="InterPro"/>
</dbReference>
<gene>
    <name evidence="7" type="ORF">GM50_1265</name>
</gene>
<dbReference type="PANTHER" id="PTHR34820">
    <property type="entry name" value="INNER MEMBRANE PROTEIN YEBZ"/>
    <property type="match status" value="1"/>
</dbReference>
<keyword evidence="5" id="KW-0472">Membrane</keyword>
<keyword evidence="2" id="KW-0479">Metal-binding</keyword>
<evidence type="ECO:0000313" key="7">
    <source>
        <dbReference type="EMBL" id="KGA20625.1"/>
    </source>
</evidence>
<dbReference type="InterPro" id="IPR014755">
    <property type="entry name" value="Cu-Rt/internalin_Ig-like"/>
</dbReference>
<organism evidence="7">
    <name type="scientific">freshwater metagenome</name>
    <dbReference type="NCBI Taxonomy" id="449393"/>
    <lineage>
        <taxon>unclassified sequences</taxon>
        <taxon>metagenomes</taxon>
        <taxon>ecological metagenomes</taxon>
    </lineage>
</organism>
<reference evidence="7" key="1">
    <citation type="submission" date="2014-05" db="EMBL/GenBank/DDBJ databases">
        <title>Key roles for freshwater Actinobacteria revealed by deep metagenomic sequencing.</title>
        <authorList>
            <person name="Ghai R."/>
            <person name="Mizuno C.M."/>
            <person name="Picazo A."/>
            <person name="Camacho A."/>
            <person name="Rodriguez-Valera F."/>
        </authorList>
    </citation>
    <scope>NUCLEOTIDE SEQUENCE</scope>
</reference>
<evidence type="ECO:0000256" key="5">
    <source>
        <dbReference type="SAM" id="Phobius"/>
    </source>
</evidence>
<feature type="domain" description="CopC" evidence="6">
    <location>
        <begin position="23"/>
        <end position="117"/>
    </location>
</feature>
<proteinExistence type="predicted"/>